<sequence>MQVTRDDLAEFERLLAKLRENPAAVDEEADLPAAEYARITYVTLVLLVYVNVSMVISICTTGVEGNLSQIEYLVYPLCFTANCGLLVFGALDSEAAGRRAIKLLRGWLITLIIIIPPLYWTSGMHEDAVLLVFYMVINAIFYPWLLDSMRELLRTRYKGSLTTQAHFYTNRALKLGAFQIVLLVSAVAQGIDGADTFLRVYATFSFSMNLIIAWIYVIAIFDVCAVDGRAAAKLRLSPLQAAAVASVGGVAFSGLAGYVLSQRRPSKRAAHATVYSLLFFNFLCYIFVGRLVWVARRKAPDGSAASGQPVKDEGLEAGGVFDVPGA</sequence>
<evidence type="ECO:0000256" key="1">
    <source>
        <dbReference type="SAM" id="MobiDB-lite"/>
    </source>
</evidence>
<proteinExistence type="predicted"/>
<feature type="region of interest" description="Disordered" evidence="1">
    <location>
        <begin position="301"/>
        <end position="326"/>
    </location>
</feature>
<evidence type="ECO:0000313" key="3">
    <source>
        <dbReference type="EMBL" id="CAH0373858.1"/>
    </source>
</evidence>
<accession>A0A8J2SJ44</accession>
<protein>
    <submittedName>
        <fullName evidence="3">Uncharacterized protein</fullName>
    </submittedName>
</protein>
<dbReference type="Proteomes" id="UP000789595">
    <property type="component" value="Unassembled WGS sequence"/>
</dbReference>
<feature type="transmembrane region" description="Helical" evidence="2">
    <location>
        <begin position="272"/>
        <end position="293"/>
    </location>
</feature>
<reference evidence="3" key="1">
    <citation type="submission" date="2021-11" db="EMBL/GenBank/DDBJ databases">
        <authorList>
            <consortium name="Genoscope - CEA"/>
            <person name="William W."/>
        </authorList>
    </citation>
    <scope>NUCLEOTIDE SEQUENCE</scope>
</reference>
<dbReference type="AlphaFoldDB" id="A0A8J2SJ44"/>
<feature type="transmembrane region" description="Helical" evidence="2">
    <location>
        <begin position="167"/>
        <end position="188"/>
    </location>
</feature>
<dbReference type="EMBL" id="CAKKNE010000004">
    <property type="protein sequence ID" value="CAH0373858.1"/>
    <property type="molecule type" value="Genomic_DNA"/>
</dbReference>
<keyword evidence="2" id="KW-1133">Transmembrane helix</keyword>
<name>A0A8J2SJ44_9STRA</name>
<keyword evidence="2" id="KW-0812">Transmembrane</keyword>
<keyword evidence="4" id="KW-1185">Reference proteome</keyword>
<feature type="transmembrane region" description="Helical" evidence="2">
    <location>
        <begin position="200"/>
        <end position="226"/>
    </location>
</feature>
<organism evidence="3 4">
    <name type="scientific">Pelagomonas calceolata</name>
    <dbReference type="NCBI Taxonomy" id="35677"/>
    <lineage>
        <taxon>Eukaryota</taxon>
        <taxon>Sar</taxon>
        <taxon>Stramenopiles</taxon>
        <taxon>Ochrophyta</taxon>
        <taxon>Pelagophyceae</taxon>
        <taxon>Pelagomonadales</taxon>
        <taxon>Pelagomonadaceae</taxon>
        <taxon>Pelagomonas</taxon>
    </lineage>
</organism>
<feature type="transmembrane region" description="Helical" evidence="2">
    <location>
        <begin position="238"/>
        <end position="260"/>
    </location>
</feature>
<keyword evidence="2" id="KW-0472">Membrane</keyword>
<evidence type="ECO:0000256" key="2">
    <source>
        <dbReference type="SAM" id="Phobius"/>
    </source>
</evidence>
<feature type="transmembrane region" description="Helical" evidence="2">
    <location>
        <begin position="128"/>
        <end position="146"/>
    </location>
</feature>
<gene>
    <name evidence="3" type="ORF">PECAL_4P10990</name>
</gene>
<feature type="transmembrane region" description="Helical" evidence="2">
    <location>
        <begin position="103"/>
        <end position="122"/>
    </location>
</feature>
<feature type="transmembrane region" description="Helical" evidence="2">
    <location>
        <begin position="72"/>
        <end position="91"/>
    </location>
</feature>
<feature type="transmembrane region" description="Helical" evidence="2">
    <location>
        <begin position="39"/>
        <end position="60"/>
    </location>
</feature>
<evidence type="ECO:0000313" key="4">
    <source>
        <dbReference type="Proteomes" id="UP000789595"/>
    </source>
</evidence>
<comment type="caution">
    <text evidence="3">The sequence shown here is derived from an EMBL/GenBank/DDBJ whole genome shotgun (WGS) entry which is preliminary data.</text>
</comment>